<sequence>MDGHGLREFCGPPPSKDIKFYRMTLGSDDAPFIPMCRFVRRLLRGSVVEGVELTKVRLRQIPCSIDFIYPLSKFIANVRRHDYRIKVVTGYWNIEIEVNLLYN</sequence>
<name>A0A3S3MLE4_9MAGN</name>
<accession>A0A3S3MLE4</accession>
<protein>
    <submittedName>
        <fullName evidence="1">Uncharacterized protein</fullName>
    </submittedName>
</protein>
<dbReference type="Proteomes" id="UP000283530">
    <property type="component" value="Unassembled WGS sequence"/>
</dbReference>
<evidence type="ECO:0000313" key="1">
    <source>
        <dbReference type="EMBL" id="RWR85807.1"/>
    </source>
</evidence>
<dbReference type="EMBL" id="QPKB01000005">
    <property type="protein sequence ID" value="RWR85807.1"/>
    <property type="molecule type" value="Genomic_DNA"/>
</dbReference>
<keyword evidence="2" id="KW-1185">Reference proteome</keyword>
<proteinExistence type="predicted"/>
<dbReference type="AlphaFoldDB" id="A0A3S3MLE4"/>
<organism evidence="1 2">
    <name type="scientific">Cinnamomum micranthum f. kanehirae</name>
    <dbReference type="NCBI Taxonomy" id="337451"/>
    <lineage>
        <taxon>Eukaryota</taxon>
        <taxon>Viridiplantae</taxon>
        <taxon>Streptophyta</taxon>
        <taxon>Embryophyta</taxon>
        <taxon>Tracheophyta</taxon>
        <taxon>Spermatophyta</taxon>
        <taxon>Magnoliopsida</taxon>
        <taxon>Magnoliidae</taxon>
        <taxon>Laurales</taxon>
        <taxon>Lauraceae</taxon>
        <taxon>Cinnamomum</taxon>
    </lineage>
</organism>
<reference evidence="1 2" key="1">
    <citation type="journal article" date="2019" name="Nat. Plants">
        <title>Stout camphor tree genome fills gaps in understanding of flowering plant genome evolution.</title>
        <authorList>
            <person name="Chaw S.M."/>
            <person name="Liu Y.C."/>
            <person name="Wu Y.W."/>
            <person name="Wang H.Y."/>
            <person name="Lin C.I."/>
            <person name="Wu C.S."/>
            <person name="Ke H.M."/>
            <person name="Chang L.Y."/>
            <person name="Hsu C.Y."/>
            <person name="Yang H.T."/>
            <person name="Sudianto E."/>
            <person name="Hsu M.H."/>
            <person name="Wu K.P."/>
            <person name="Wang L.N."/>
            <person name="Leebens-Mack J.H."/>
            <person name="Tsai I.J."/>
        </authorList>
    </citation>
    <scope>NUCLEOTIDE SEQUENCE [LARGE SCALE GENOMIC DNA]</scope>
    <source>
        <strain evidence="2">cv. Chaw 1501</strain>
        <tissue evidence="1">Young leaves</tissue>
    </source>
</reference>
<comment type="caution">
    <text evidence="1">The sequence shown here is derived from an EMBL/GenBank/DDBJ whole genome shotgun (WGS) entry which is preliminary data.</text>
</comment>
<evidence type="ECO:0000313" key="2">
    <source>
        <dbReference type="Proteomes" id="UP000283530"/>
    </source>
</evidence>
<gene>
    <name evidence="1" type="ORF">CKAN_01468100</name>
</gene>